<keyword evidence="2" id="KW-0677">Repeat</keyword>
<feature type="domain" description="SIS" evidence="9">
    <location>
        <begin position="36"/>
        <end position="179"/>
    </location>
</feature>
<dbReference type="RefSeq" id="WP_147930886.1">
    <property type="nucleotide sequence ID" value="NZ_VOXD01000016.1"/>
</dbReference>
<gene>
    <name evidence="10" type="ORF">FUA23_11470</name>
</gene>
<dbReference type="Pfam" id="PF01380">
    <property type="entry name" value="SIS"/>
    <property type="match status" value="1"/>
</dbReference>
<proteinExistence type="inferred from homology"/>
<evidence type="ECO:0000256" key="7">
    <source>
        <dbReference type="PROSITE-ProRule" id="PRU00703"/>
    </source>
</evidence>
<name>A0A5C7FW76_9BACT</name>
<evidence type="ECO:0000256" key="1">
    <source>
        <dbReference type="ARBA" id="ARBA00008165"/>
    </source>
</evidence>
<feature type="site" description="Catalytically relevant" evidence="6">
    <location>
        <position position="188"/>
    </location>
</feature>
<keyword evidence="5" id="KW-0862">Zinc</keyword>
<dbReference type="InterPro" id="IPR035474">
    <property type="entry name" value="SIS_Kpsf"/>
</dbReference>
<evidence type="ECO:0000259" key="8">
    <source>
        <dbReference type="PROSITE" id="PS51371"/>
    </source>
</evidence>
<sequence>MKNTSQIIRVARNTLQIEGQTLLSLVDTIGEDFVACVNKVYSSPGRLVVSGIGKTAIVAKKIVATLNSTGTPALFLHAADAIHGDIGMVRPEDLVMCLSKSGETAELKMLALLVRQSGNPLIAMVSREDCSLAQLADHILLTPVAREADPNDLAPTASTTAQMAMGDALATALLALRGFKPNDFARFHPGGSLGKQLYLRVSDLYVNNQVPAVNTDSPLREILLEMTGKRLGATAVLFPGSRLLAGVITDGDLRRMLNGNPDLEEVTAAEIMTTNPKTVDHDTLAIKALESLRTHNISQLVVTGRAGEYLGFLHLHDLIREGLV</sequence>
<dbReference type="PROSITE" id="PS51464">
    <property type="entry name" value="SIS"/>
    <property type="match status" value="1"/>
</dbReference>
<dbReference type="CDD" id="cd05014">
    <property type="entry name" value="SIS_Kpsf"/>
    <property type="match status" value="1"/>
</dbReference>
<protein>
    <submittedName>
        <fullName evidence="10">KpsF/GutQ family sugar-phosphate isomerase</fullName>
    </submittedName>
</protein>
<dbReference type="Pfam" id="PF00571">
    <property type="entry name" value="CBS"/>
    <property type="match status" value="2"/>
</dbReference>
<evidence type="ECO:0000259" key="9">
    <source>
        <dbReference type="PROSITE" id="PS51464"/>
    </source>
</evidence>
<dbReference type="FunFam" id="3.40.50.10490:FF:000011">
    <property type="entry name" value="Arabinose 5-phosphate isomerase"/>
    <property type="match status" value="1"/>
</dbReference>
<dbReference type="EMBL" id="VOXD01000016">
    <property type="protein sequence ID" value="TXF89124.1"/>
    <property type="molecule type" value="Genomic_DNA"/>
</dbReference>
<dbReference type="NCBIfam" id="TIGR00393">
    <property type="entry name" value="kpsF"/>
    <property type="match status" value="1"/>
</dbReference>
<dbReference type="SMART" id="SM00116">
    <property type="entry name" value="CBS"/>
    <property type="match status" value="2"/>
</dbReference>
<evidence type="ECO:0000256" key="6">
    <source>
        <dbReference type="PIRSR" id="PIRSR004692-3"/>
    </source>
</evidence>
<dbReference type="SUPFAM" id="SSF53697">
    <property type="entry name" value="SIS domain"/>
    <property type="match status" value="1"/>
</dbReference>
<keyword evidence="11" id="KW-1185">Reference proteome</keyword>
<accession>A0A5C7FW76</accession>
<keyword evidence="3 7" id="KW-0129">CBS domain</keyword>
<dbReference type="Gene3D" id="3.40.50.10490">
    <property type="entry name" value="Glucose-6-phosphate isomerase like protein, domain 1"/>
    <property type="match status" value="1"/>
</dbReference>
<dbReference type="GO" id="GO:0046872">
    <property type="term" value="F:metal ion binding"/>
    <property type="evidence" value="ECO:0007669"/>
    <property type="project" value="UniProtKB-KW"/>
</dbReference>
<dbReference type="PANTHER" id="PTHR42745:SF1">
    <property type="entry name" value="ARABINOSE 5-PHOSPHATE ISOMERASE KDSD"/>
    <property type="match status" value="1"/>
</dbReference>
<dbReference type="Gene3D" id="3.10.580.10">
    <property type="entry name" value="CBS-domain"/>
    <property type="match status" value="1"/>
</dbReference>
<dbReference type="PANTHER" id="PTHR42745">
    <property type="match status" value="1"/>
</dbReference>
<feature type="binding site" evidence="5">
    <location>
        <position position="77"/>
    </location>
    <ligand>
        <name>Zn(2+)</name>
        <dbReference type="ChEBI" id="CHEBI:29105"/>
    </ligand>
</feature>
<evidence type="ECO:0000256" key="3">
    <source>
        <dbReference type="ARBA" id="ARBA00023122"/>
    </source>
</evidence>
<feature type="site" description="Catalytically relevant" evidence="6">
    <location>
        <position position="147"/>
    </location>
</feature>
<dbReference type="PROSITE" id="PS51371">
    <property type="entry name" value="CBS"/>
    <property type="match status" value="2"/>
</dbReference>
<feature type="domain" description="CBS" evidence="8">
    <location>
        <begin position="272"/>
        <end position="324"/>
    </location>
</feature>
<evidence type="ECO:0000256" key="5">
    <source>
        <dbReference type="PIRSR" id="PIRSR004692-2"/>
    </source>
</evidence>
<comment type="similarity">
    <text evidence="1 4">Belongs to the SIS family. GutQ/KpsF subfamily.</text>
</comment>
<dbReference type="OrthoDB" id="9762536at2"/>
<dbReference type="GO" id="GO:0097367">
    <property type="term" value="F:carbohydrate derivative binding"/>
    <property type="evidence" value="ECO:0007669"/>
    <property type="project" value="InterPro"/>
</dbReference>
<dbReference type="InterPro" id="IPR001347">
    <property type="entry name" value="SIS_dom"/>
</dbReference>
<dbReference type="GO" id="GO:0019146">
    <property type="term" value="F:arabinose-5-phosphate isomerase activity"/>
    <property type="evidence" value="ECO:0007669"/>
    <property type="project" value="UniProtKB-ARBA"/>
</dbReference>
<comment type="caution">
    <text evidence="10">The sequence shown here is derived from an EMBL/GenBank/DDBJ whole genome shotgun (WGS) entry which is preliminary data.</text>
</comment>
<dbReference type="CDD" id="cd04604">
    <property type="entry name" value="CBS_pair_SIS_assoc"/>
    <property type="match status" value="1"/>
</dbReference>
<evidence type="ECO:0000256" key="4">
    <source>
        <dbReference type="PIRNR" id="PIRNR004692"/>
    </source>
</evidence>
<organism evidence="10 11">
    <name type="scientific">Neolewinella aurantiaca</name>
    <dbReference type="NCBI Taxonomy" id="2602767"/>
    <lineage>
        <taxon>Bacteria</taxon>
        <taxon>Pseudomonadati</taxon>
        <taxon>Bacteroidota</taxon>
        <taxon>Saprospiria</taxon>
        <taxon>Saprospirales</taxon>
        <taxon>Lewinellaceae</taxon>
        <taxon>Neolewinella</taxon>
    </lineage>
</organism>
<feature type="site" description="Catalytically relevant" evidence="6">
    <location>
        <position position="106"/>
    </location>
</feature>
<feature type="site" description="Catalytically relevant" evidence="6">
    <location>
        <position position="54"/>
    </location>
</feature>
<dbReference type="InterPro" id="IPR046342">
    <property type="entry name" value="CBS_dom_sf"/>
</dbReference>
<reference evidence="10 11" key="1">
    <citation type="submission" date="2019-08" db="EMBL/GenBank/DDBJ databases">
        <title>Lewinella sp. strain SSH13 Genome sequencing and assembly.</title>
        <authorList>
            <person name="Kim I."/>
        </authorList>
    </citation>
    <scope>NUCLEOTIDE SEQUENCE [LARGE SCALE GENOMIC DNA]</scope>
    <source>
        <strain evidence="10 11">SSH13</strain>
    </source>
</reference>
<keyword evidence="5" id="KW-0479">Metal-binding</keyword>
<dbReference type="PIRSF" id="PIRSF004692">
    <property type="entry name" value="KdsD_KpsF"/>
    <property type="match status" value="1"/>
</dbReference>
<dbReference type="InterPro" id="IPR050986">
    <property type="entry name" value="GutQ/KpsF_isomerases"/>
</dbReference>
<keyword evidence="10" id="KW-0413">Isomerase</keyword>
<evidence type="ECO:0000256" key="2">
    <source>
        <dbReference type="ARBA" id="ARBA00022737"/>
    </source>
</evidence>
<dbReference type="Proteomes" id="UP000321907">
    <property type="component" value="Unassembled WGS sequence"/>
</dbReference>
<dbReference type="GO" id="GO:0005975">
    <property type="term" value="P:carbohydrate metabolic process"/>
    <property type="evidence" value="ECO:0007669"/>
    <property type="project" value="InterPro"/>
</dbReference>
<dbReference type="AlphaFoldDB" id="A0A5C7FW76"/>
<dbReference type="GO" id="GO:1901135">
    <property type="term" value="P:carbohydrate derivative metabolic process"/>
    <property type="evidence" value="ECO:0007669"/>
    <property type="project" value="InterPro"/>
</dbReference>
<dbReference type="InterPro" id="IPR046348">
    <property type="entry name" value="SIS_dom_sf"/>
</dbReference>
<dbReference type="InterPro" id="IPR004800">
    <property type="entry name" value="KdsD/KpsF-type"/>
</dbReference>
<feature type="domain" description="CBS" evidence="8">
    <location>
        <begin position="206"/>
        <end position="265"/>
    </location>
</feature>
<evidence type="ECO:0000313" key="10">
    <source>
        <dbReference type="EMBL" id="TXF89124.1"/>
    </source>
</evidence>
<evidence type="ECO:0000313" key="11">
    <source>
        <dbReference type="Proteomes" id="UP000321907"/>
    </source>
</evidence>
<dbReference type="InterPro" id="IPR000644">
    <property type="entry name" value="CBS_dom"/>
</dbReference>